<dbReference type="Proteomes" id="UP000315995">
    <property type="component" value="Chromosome"/>
</dbReference>
<accession>A0A4Y6PXE6</accession>
<name>A0A4Y6PXE6_PERCE</name>
<dbReference type="InterPro" id="IPR011051">
    <property type="entry name" value="RmlC_Cupin_sf"/>
</dbReference>
<gene>
    <name evidence="6" type="ORF">FIV42_20300</name>
</gene>
<feature type="binding site" evidence="2">
    <location>
        <position position="103"/>
    </location>
    <ligand>
        <name>Fe cation</name>
        <dbReference type="ChEBI" id="CHEBI:24875"/>
    </ligand>
</feature>
<dbReference type="Pfam" id="PF02678">
    <property type="entry name" value="Pirin"/>
    <property type="match status" value="1"/>
</dbReference>
<feature type="binding site" evidence="2">
    <location>
        <position position="101"/>
    </location>
    <ligand>
        <name>Fe cation</name>
        <dbReference type="ChEBI" id="CHEBI:24875"/>
    </ligand>
</feature>
<keyword evidence="2" id="KW-0479">Metal-binding</keyword>
<dbReference type="CDD" id="cd20311">
    <property type="entry name" value="cupin_Yhhw_C"/>
    <property type="match status" value="1"/>
</dbReference>
<evidence type="ECO:0000313" key="7">
    <source>
        <dbReference type="Proteomes" id="UP000315995"/>
    </source>
</evidence>
<evidence type="ECO:0000259" key="5">
    <source>
        <dbReference type="Pfam" id="PF17954"/>
    </source>
</evidence>
<feature type="binding site" evidence="2">
    <location>
        <position position="59"/>
    </location>
    <ligand>
        <name>Fe cation</name>
        <dbReference type="ChEBI" id="CHEBI:24875"/>
    </ligand>
</feature>
<evidence type="ECO:0000259" key="4">
    <source>
        <dbReference type="Pfam" id="PF02678"/>
    </source>
</evidence>
<dbReference type="Pfam" id="PF17954">
    <property type="entry name" value="Pirin_C_2"/>
    <property type="match status" value="1"/>
</dbReference>
<organism evidence="6 7">
    <name type="scientific">Persicimonas caeni</name>
    <dbReference type="NCBI Taxonomy" id="2292766"/>
    <lineage>
        <taxon>Bacteria</taxon>
        <taxon>Deltaproteobacteria</taxon>
        <taxon>Bradymonadales</taxon>
        <taxon>Bradymonadaceae</taxon>
        <taxon>Persicimonas</taxon>
    </lineage>
</organism>
<evidence type="ECO:0000256" key="1">
    <source>
        <dbReference type="ARBA" id="ARBA00008416"/>
    </source>
</evidence>
<dbReference type="PANTHER" id="PTHR43212:SF3">
    <property type="entry name" value="QUERCETIN 2,3-DIOXYGENASE"/>
    <property type="match status" value="1"/>
</dbReference>
<dbReference type="SUPFAM" id="SSF51182">
    <property type="entry name" value="RmlC-like cupins"/>
    <property type="match status" value="1"/>
</dbReference>
<evidence type="ECO:0000256" key="3">
    <source>
        <dbReference type="RuleBase" id="RU003457"/>
    </source>
</evidence>
<dbReference type="PIRSF" id="PIRSF006232">
    <property type="entry name" value="Pirin"/>
    <property type="match status" value="1"/>
</dbReference>
<dbReference type="InterPro" id="IPR014710">
    <property type="entry name" value="RmlC-like_jellyroll"/>
</dbReference>
<dbReference type="RefSeq" id="WP_141199463.1">
    <property type="nucleotide sequence ID" value="NZ_CP041186.1"/>
</dbReference>
<dbReference type="CDD" id="cd02910">
    <property type="entry name" value="cupin_Yhhw_N"/>
    <property type="match status" value="1"/>
</dbReference>
<dbReference type="GO" id="GO:0046872">
    <property type="term" value="F:metal ion binding"/>
    <property type="evidence" value="ECO:0007669"/>
    <property type="project" value="UniProtKB-KW"/>
</dbReference>
<evidence type="ECO:0000313" key="6">
    <source>
        <dbReference type="EMBL" id="QDG53002.1"/>
    </source>
</evidence>
<reference evidence="6 7" key="1">
    <citation type="submission" date="2019-06" db="EMBL/GenBank/DDBJ databases">
        <title>Persicimonas caeni gen. nov., sp. nov., a predatory bacterium isolated from solar saltern.</title>
        <authorList>
            <person name="Wang S."/>
        </authorList>
    </citation>
    <scope>NUCLEOTIDE SEQUENCE [LARGE SCALE GENOMIC DNA]</scope>
    <source>
        <strain evidence="6 7">YN101</strain>
    </source>
</reference>
<accession>A0A5B8Y967</accession>
<protein>
    <submittedName>
        <fullName evidence="6">Pirin family protein</fullName>
    </submittedName>
</protein>
<keyword evidence="7" id="KW-1185">Reference proteome</keyword>
<dbReference type="OrthoDB" id="9780903at2"/>
<dbReference type="EMBL" id="CP041186">
    <property type="protein sequence ID" value="QDG53002.1"/>
    <property type="molecule type" value="Genomic_DNA"/>
</dbReference>
<dbReference type="InterPro" id="IPR012093">
    <property type="entry name" value="Pirin"/>
</dbReference>
<proteinExistence type="inferred from homology"/>
<feature type="domain" description="Quercetin 2,3-dioxygenase C-terminal cupin" evidence="5">
    <location>
        <begin position="146"/>
        <end position="231"/>
    </location>
</feature>
<dbReference type="InterPro" id="IPR041602">
    <property type="entry name" value="Quercetinase_C"/>
</dbReference>
<evidence type="ECO:0000256" key="2">
    <source>
        <dbReference type="PIRSR" id="PIRSR006232-1"/>
    </source>
</evidence>
<dbReference type="Gene3D" id="2.60.120.10">
    <property type="entry name" value="Jelly Rolls"/>
    <property type="match status" value="2"/>
</dbReference>
<dbReference type="InterPro" id="IPR003829">
    <property type="entry name" value="Pirin_N_dom"/>
</dbReference>
<sequence length="232" mass="25582">MIEVRPADERGHTDMGWLDSRHSFSFGGYRDPRHMGFRKLRVINDDRVAPGAGFGTHPHRDMEIISYVVEGALEHKDSMGNGSVIEAGEVQRMSAGTGVRHSEYNASDTEPVRFLQIWIPPRRAGLEPSYEQRKFRRADRRGALKLLVSPDGRDDSLSIHQDASIWGAVLEEGDTVEYSIDAGRHAWVQVVDGTVTLGDITLSEGDGAAISDEAKVAIEAAEDAELLLFDLA</sequence>
<feature type="domain" description="Pirin N-terminal" evidence="4">
    <location>
        <begin position="7"/>
        <end position="119"/>
    </location>
</feature>
<comment type="similarity">
    <text evidence="1 3">Belongs to the pirin family.</text>
</comment>
<dbReference type="AlphaFoldDB" id="A0A4Y6PXE6"/>
<comment type="cofactor">
    <cofactor evidence="2">
        <name>Fe cation</name>
        <dbReference type="ChEBI" id="CHEBI:24875"/>
    </cofactor>
    <text evidence="2">Binds 1 Fe cation per subunit.</text>
</comment>
<feature type="binding site" evidence="2">
    <location>
        <position position="57"/>
    </location>
    <ligand>
        <name>Fe cation</name>
        <dbReference type="ChEBI" id="CHEBI:24875"/>
    </ligand>
</feature>
<dbReference type="PANTHER" id="PTHR43212">
    <property type="entry name" value="QUERCETIN 2,3-DIOXYGENASE"/>
    <property type="match status" value="1"/>
</dbReference>
<keyword evidence="2" id="KW-0408">Iron</keyword>